<gene>
    <name evidence="1" type="ORF">L3Q82_023079</name>
</gene>
<sequence>MGIMKEFSIFSICVFFNLLPLQSSSCAGDSSVVNPCCYYPCQNSGVCVRFGTDHYQCDCTRTGFYGDNCTVPELWTRVRLMLKPSPSMVHFILTHFQWFWDLVNNSFLRDTFMRLVLTVRSNLIPSPPTYNTKYGYLSWESYYNTSYYTRLLPPVPKDCPLPMGTKGKAVLPDAKVLAERFFKRKKFRPDPQGTNLMFAFMAQHFTHQFFKTNHEVQGGFTKALGHGVDASNIYGDNLMRQHQLRLHKDGKLKYQIVNGEMYPPTVSEVPVHMVYPEDVPPEKRLVIGQEIFGILPGLTMYATIWLREHNRVCDVLMAEHPTWDDEQLFQTARLIIIGEIINIIIEEYVQHLSGYLLKLKFDPSLLFDVRFQYSNRIALEFCQLYHWHPLMPDSFLIDGDEIPHSQFIYNTSLLMHYGVEKLVDAFSRQPAGQIGGGKNSHEVVLKVAEMVIRESRATRVQPFNEYRKKFNLKPYTSFYEFTDDVEMARGLEEVYGDIDALELYPGVLLEKARPNAIFGFSIVSIWVLTFVLLLKSSSCAGDSSVVNPCCYFPCENSGVCVRFGTERYECDCTRTGFYGENCTILEFWTRVHLMLKPDPSIIHFFLTHFHWFWDLVNNSFLQDLLMKLVLIVRTNIVPSLPTYNSKYGYLNWESYINLTYYSRILPPIPEDCPLPMGTKGTFKTQIYTDKFTTSSLSRRCLARLWSGSINLKFAFMAQHFTHQFFKTDHEAGVGRGFTKALGHGIDGGHIYGDNLVRQLQLRLHKDGKLKYQLINGEMYPPTVSDVPVYMMYPEGFPPEKRLVMGHEFFGILPGLAMYATIWLREHNRVCDILKAEHSTWDDEQLFQTARLIIIGQTMRIIIEEYVQHASGYLLKLKFDPSLLFDVRFQYSNRITMEFCQLYHWHPLMPDSFLIDGQEIPYSQFIYNTSLLMHYGVEKLVDAFSRQSAGQLCGGRNSHESLLIVSESVIRGSRAARVQSFNAYRKKFNLKPYTSFYDFTDDGKMAIGLEELYGDIDALELYPGLLLEKMHRDVALGESITEIGAPFSLKGLLGNPICSPEYWKPSTFGGETGFNIVKTATLRKLVCLNTKWCPYVAFHIPRNEKEATQKASTEL</sequence>
<organism evidence="1 2">
    <name type="scientific">Scortum barcoo</name>
    <name type="common">barcoo grunter</name>
    <dbReference type="NCBI Taxonomy" id="214431"/>
    <lineage>
        <taxon>Eukaryota</taxon>
        <taxon>Metazoa</taxon>
        <taxon>Chordata</taxon>
        <taxon>Craniata</taxon>
        <taxon>Vertebrata</taxon>
        <taxon>Euteleostomi</taxon>
        <taxon>Actinopterygii</taxon>
        <taxon>Neopterygii</taxon>
        <taxon>Teleostei</taxon>
        <taxon>Neoteleostei</taxon>
        <taxon>Acanthomorphata</taxon>
        <taxon>Eupercaria</taxon>
        <taxon>Centrarchiformes</taxon>
        <taxon>Terapontoidei</taxon>
        <taxon>Terapontidae</taxon>
        <taxon>Scortum</taxon>
    </lineage>
</organism>
<dbReference type="EMBL" id="CM041535">
    <property type="protein sequence ID" value="KAI3372604.1"/>
    <property type="molecule type" value="Genomic_DNA"/>
</dbReference>
<evidence type="ECO:0000313" key="2">
    <source>
        <dbReference type="Proteomes" id="UP000831701"/>
    </source>
</evidence>
<evidence type="ECO:0000313" key="1">
    <source>
        <dbReference type="EMBL" id="KAI3372604.1"/>
    </source>
</evidence>
<reference evidence="1" key="1">
    <citation type="submission" date="2022-04" db="EMBL/GenBank/DDBJ databases">
        <title>Jade perch genome.</title>
        <authorList>
            <person name="Chao B."/>
        </authorList>
    </citation>
    <scope>NUCLEOTIDE SEQUENCE</scope>
    <source>
        <strain evidence="1">CB-2022</strain>
    </source>
</reference>
<protein>
    <submittedName>
        <fullName evidence="1">Uncharacterized protein</fullName>
    </submittedName>
</protein>
<comment type="caution">
    <text evidence="1">The sequence shown here is derived from an EMBL/GenBank/DDBJ whole genome shotgun (WGS) entry which is preliminary data.</text>
</comment>
<keyword evidence="2" id="KW-1185">Reference proteome</keyword>
<dbReference type="Proteomes" id="UP000831701">
    <property type="component" value="Chromosome 5"/>
</dbReference>
<accession>A0ACB8WXR2</accession>
<proteinExistence type="predicted"/>
<name>A0ACB8WXR2_9TELE</name>